<gene>
    <name evidence="5" type="ORF">HNQ92_002282</name>
</gene>
<dbReference type="GO" id="GO:0003700">
    <property type="term" value="F:DNA-binding transcription factor activity"/>
    <property type="evidence" value="ECO:0007669"/>
    <property type="project" value="TreeGrafter"/>
</dbReference>
<comment type="caution">
    <text evidence="5">The sequence shown here is derived from an EMBL/GenBank/DDBJ whole genome shotgun (WGS) entry which is preliminary data.</text>
</comment>
<dbReference type="Proteomes" id="UP000557307">
    <property type="component" value="Unassembled WGS sequence"/>
</dbReference>
<evidence type="ECO:0000259" key="4">
    <source>
        <dbReference type="PROSITE" id="PS50932"/>
    </source>
</evidence>
<sequence>MEKPTEYMGVKEIARRANVSIATVDRVIHNRTGVSKKTRTKIMAIIEELNYQPNILASRLASRKTLHLAILIPQSQETDFWAAPLKGIQRAESEIKQYGVQISPYHFDLSDKHSFAEQGKRILAAGVDGVLLAPSFLEEATQFSQDCQKNNIPFVYIDSTLPHQANLCYIGPPLYQSGYLGARLLTFGLARPGKVGVVNISKEVANYNYLPIEEGFRAFFREHQPEKEILRVDIGQTDYASVAAGLAVVLATHPDLAALFVTNSRVSTVATFLEATNRQHLLLIGYDFLPENVAHLRQGTIDFLICHQPEEQGYRGIMALYQSLVFSASIDKVHFMPIDIITEENHEFYRN</sequence>
<name>A0A840TWX0_9BACT</name>
<dbReference type="EMBL" id="JACHGF010000003">
    <property type="protein sequence ID" value="MBB5284139.1"/>
    <property type="molecule type" value="Genomic_DNA"/>
</dbReference>
<accession>A0A840TWX0</accession>
<evidence type="ECO:0000256" key="1">
    <source>
        <dbReference type="ARBA" id="ARBA00023015"/>
    </source>
</evidence>
<dbReference type="InterPro" id="IPR000843">
    <property type="entry name" value="HTH_LacI"/>
</dbReference>
<dbReference type="InterPro" id="IPR028082">
    <property type="entry name" value="Peripla_BP_I"/>
</dbReference>
<dbReference type="SUPFAM" id="SSF53822">
    <property type="entry name" value="Periplasmic binding protein-like I"/>
    <property type="match status" value="1"/>
</dbReference>
<reference evidence="5 6" key="1">
    <citation type="submission" date="2020-08" db="EMBL/GenBank/DDBJ databases">
        <title>Genomic Encyclopedia of Type Strains, Phase IV (KMG-IV): sequencing the most valuable type-strain genomes for metagenomic binning, comparative biology and taxonomic classification.</title>
        <authorList>
            <person name="Goeker M."/>
        </authorList>
    </citation>
    <scope>NUCLEOTIDE SEQUENCE [LARGE SCALE GENOMIC DNA]</scope>
    <source>
        <strain evidence="5 6">DSM 105074</strain>
    </source>
</reference>
<dbReference type="CDD" id="cd01392">
    <property type="entry name" value="HTH_LacI"/>
    <property type="match status" value="1"/>
</dbReference>
<dbReference type="Pfam" id="PF13407">
    <property type="entry name" value="Peripla_BP_4"/>
    <property type="match status" value="1"/>
</dbReference>
<dbReference type="SMART" id="SM00354">
    <property type="entry name" value="HTH_LACI"/>
    <property type="match status" value="1"/>
</dbReference>
<dbReference type="RefSeq" id="WP_184174098.1">
    <property type="nucleotide sequence ID" value="NZ_JACHGF010000003.1"/>
</dbReference>
<feature type="domain" description="HTH lacI-type" evidence="4">
    <location>
        <begin position="8"/>
        <end position="62"/>
    </location>
</feature>
<dbReference type="InterPro" id="IPR010982">
    <property type="entry name" value="Lambda_DNA-bd_dom_sf"/>
</dbReference>
<evidence type="ECO:0000256" key="2">
    <source>
        <dbReference type="ARBA" id="ARBA00023125"/>
    </source>
</evidence>
<keyword evidence="6" id="KW-1185">Reference proteome</keyword>
<evidence type="ECO:0000313" key="5">
    <source>
        <dbReference type="EMBL" id="MBB5284139.1"/>
    </source>
</evidence>
<proteinExistence type="predicted"/>
<evidence type="ECO:0000256" key="3">
    <source>
        <dbReference type="ARBA" id="ARBA00023163"/>
    </source>
</evidence>
<dbReference type="PROSITE" id="PS50932">
    <property type="entry name" value="HTH_LACI_2"/>
    <property type="match status" value="1"/>
</dbReference>
<keyword evidence="2" id="KW-0238">DNA-binding</keyword>
<dbReference type="PANTHER" id="PTHR30146:SF144">
    <property type="entry name" value="LACI-FAMILY TRANSCRIPTION REGULATOR"/>
    <property type="match status" value="1"/>
</dbReference>
<dbReference type="Gene3D" id="3.40.50.2300">
    <property type="match status" value="2"/>
</dbReference>
<dbReference type="AlphaFoldDB" id="A0A840TWX0"/>
<organism evidence="5 6">
    <name type="scientific">Rhabdobacter roseus</name>
    <dbReference type="NCBI Taxonomy" id="1655419"/>
    <lineage>
        <taxon>Bacteria</taxon>
        <taxon>Pseudomonadati</taxon>
        <taxon>Bacteroidota</taxon>
        <taxon>Cytophagia</taxon>
        <taxon>Cytophagales</taxon>
        <taxon>Cytophagaceae</taxon>
        <taxon>Rhabdobacter</taxon>
    </lineage>
</organism>
<evidence type="ECO:0000313" key="6">
    <source>
        <dbReference type="Proteomes" id="UP000557307"/>
    </source>
</evidence>
<dbReference type="SUPFAM" id="SSF47413">
    <property type="entry name" value="lambda repressor-like DNA-binding domains"/>
    <property type="match status" value="1"/>
</dbReference>
<dbReference type="PROSITE" id="PS00356">
    <property type="entry name" value="HTH_LACI_1"/>
    <property type="match status" value="1"/>
</dbReference>
<keyword evidence="1" id="KW-0805">Transcription regulation</keyword>
<dbReference type="CDD" id="cd06307">
    <property type="entry name" value="PBP1_sugar_binding"/>
    <property type="match status" value="1"/>
</dbReference>
<dbReference type="InterPro" id="IPR025997">
    <property type="entry name" value="SBP_2_dom"/>
</dbReference>
<dbReference type="Pfam" id="PF00356">
    <property type="entry name" value="LacI"/>
    <property type="match status" value="1"/>
</dbReference>
<dbReference type="Gene3D" id="1.10.260.40">
    <property type="entry name" value="lambda repressor-like DNA-binding domains"/>
    <property type="match status" value="1"/>
</dbReference>
<protein>
    <submittedName>
        <fullName evidence="5">LacI family transcriptional regulator</fullName>
    </submittedName>
</protein>
<keyword evidence="3" id="KW-0804">Transcription</keyword>
<dbReference type="GO" id="GO:0000976">
    <property type="term" value="F:transcription cis-regulatory region binding"/>
    <property type="evidence" value="ECO:0007669"/>
    <property type="project" value="TreeGrafter"/>
</dbReference>
<dbReference type="PANTHER" id="PTHR30146">
    <property type="entry name" value="LACI-RELATED TRANSCRIPTIONAL REPRESSOR"/>
    <property type="match status" value="1"/>
</dbReference>